<dbReference type="AlphaFoldDB" id="A0AAV0B141"/>
<dbReference type="Proteomes" id="UP001153365">
    <property type="component" value="Unassembled WGS sequence"/>
</dbReference>
<reference evidence="1" key="1">
    <citation type="submission" date="2022-06" db="EMBL/GenBank/DDBJ databases">
        <authorList>
            <consortium name="SYNGENTA / RWTH Aachen University"/>
        </authorList>
    </citation>
    <scope>NUCLEOTIDE SEQUENCE</scope>
</reference>
<name>A0AAV0B141_PHAPC</name>
<sequence length="106" mass="12111">MDVNNGFFEVRQNNLVCCEATRSGSKRCEACRVVKGGGRCGAIPPQSLMDLSIQSMRYPQKILIQRFSLLNPGIRQFIWEYAVVLERVLFRIVEAGLTVSGRRWKF</sequence>
<comment type="caution">
    <text evidence="1">The sequence shown here is derived from an EMBL/GenBank/DDBJ whole genome shotgun (WGS) entry which is preliminary data.</text>
</comment>
<protein>
    <submittedName>
        <fullName evidence="1">Uncharacterized protein</fullName>
    </submittedName>
</protein>
<proteinExistence type="predicted"/>
<evidence type="ECO:0000313" key="2">
    <source>
        <dbReference type="Proteomes" id="UP001153365"/>
    </source>
</evidence>
<gene>
    <name evidence="1" type="ORF">PPACK8108_LOCUS10882</name>
</gene>
<accession>A0AAV0B141</accession>
<evidence type="ECO:0000313" key="1">
    <source>
        <dbReference type="EMBL" id="CAH7675815.1"/>
    </source>
</evidence>
<keyword evidence="2" id="KW-1185">Reference proteome</keyword>
<dbReference type="EMBL" id="CALTRL010002472">
    <property type="protein sequence ID" value="CAH7675815.1"/>
    <property type="molecule type" value="Genomic_DNA"/>
</dbReference>
<organism evidence="1 2">
    <name type="scientific">Phakopsora pachyrhizi</name>
    <name type="common">Asian soybean rust disease fungus</name>
    <dbReference type="NCBI Taxonomy" id="170000"/>
    <lineage>
        <taxon>Eukaryota</taxon>
        <taxon>Fungi</taxon>
        <taxon>Dikarya</taxon>
        <taxon>Basidiomycota</taxon>
        <taxon>Pucciniomycotina</taxon>
        <taxon>Pucciniomycetes</taxon>
        <taxon>Pucciniales</taxon>
        <taxon>Phakopsoraceae</taxon>
        <taxon>Phakopsora</taxon>
    </lineage>
</organism>